<sequence>MENSKENSSGVKIPKKSRSLDLQSLYKSGASQERPSKKKISEENHCEDVNKKKKRKSRKEVPLSHFDPQAKKNRKERVNEVISESELKRKSNSGINGLNGISLALGEKDNNFKVPRRPRGSVGRKKFESIQEAKQLELLNSVDKVEKFNTEISKDEDNGGPDDETVKVVDISTAKVASSKVKRRVGPDEVKESRTKASRRAKDKDCLGGVNSGGTSSERPWRNMKKRKHLATGSAGSGTASKKTELLLGSLVSSNHAIDFQNDNDDDDEDEENLEQNAARMLSSRFDPSCTGFSSKTKSDMSRCANGFSYLVSSARDMFSRETTSSAGLESASAHTDIRNLRPRKEHKGKRISRKRRHFYEIDSGYLDAYWVLNRRIKVFWPLDETWYYGLVSEYDSVSELHHINYDDKDEEWINLQNEKFKLLLLPSEVPFNAKLKKPSKVDKFVHKGKAGVVADDDRSVGTYLDSEPIISWLARSSRRVKPSPNPLKKQKTMQPHLPVVSLPWSEESDNKNNDVDSSESDRSQLNSDSALLDVSDIDKWVAKSRDGTQSSFHNRNPVVYMRKRFRNKCEGFSSASRRGKVRESSTGNGKVTLSAPVMNSMQTTEGYKRSSGVDITKLLWSIDYNGDLRLSTSFVSSRRLRFEICLPFLPFLECLLGKGDFWLSHTVLLLQHGAIVTVSPTVMMEILFVDSVLGVRFFLFEGCLKQAVSLIFLILTVFNQPIEQRNVNMQLPETSMRFRLSCIQDLKKQHLFAFYSFSKLKRSKWLCLDSKLLQHCVLVTQLQVPECTFDNIKSLEHESFPIQKPCVGLALPSFEGLKKNDVLGILSMGVSRESCEIRVSQAAFNLASKLAELPPFAVSFTAAPAFFTTLHLKVLMDHNFACDNLQDHDILCTLRTSEISCQPIADDCTRIESCLVNVQDKIAEHNNVGKLLTRAPASLLLSGSEQELGKDVSISNDHKSDSIGVLHKEKSDSSETTGCSNFFEKNATEFIVQSLECESNKQMHEQCVLITPQSITSPSSNLRCDNGLSGMSVEISSLDQVDIPFSGRGRISRQISDEGWNMSDGPVHSPNPTGPRSTWYRGRISSSTAPSDDLSPVGHDGKRNLMANGFSNGPKKPRTQVQYTLPFGGYDASTKQKTHNQRVLPYKRIRRGNEKRVSDGSRSSQRNMELLACGANVLVTLGDKGWRECGAQVVLELSDHNEWRLGIKLSGITKYSFKVQHILQPGSTNRYTHAMMWKGGKDWVLEFPDRSQWMLFKEMHEECYNRNIRAASVKNIPIPGVRPIEESENYGIQVPFARNPIKYFQQIQTDVEMALDSSRILYDMDSDDEMWLMKNKKSLCSNDNRCGEISDELFEKTMDMLEKVSYIQRRNHFTYDELEELMAGIESKETAKVIYEHWRQKRERMSMPLIRQLQPPLWERYEQQLKEWEHAVARGNTALSAGFQENLCTLEKPPMFAFCLKPRGLDVPNKGSKQRSHRKFPASGYNHTVSGDQYGLHASGRRSSGFALGDQKGLFPVNIYDSADSSPLLQASTRVLSPRDAGGLGNFLLNTDTSEWNRHTKFYNKPKKYGSYSSYNNHYTMASYNQRTGSINGVPQRTTGLPEWSSQKPYYFDRQHRLGVEQLGGSDLHEFRLRDASGAAQHARNVAKLKREKAQRLLYRADLAIHKAVVALMTADAIKAASNSNGSG</sequence>
<name>A0AAD2ED01_9LAMI</name>
<keyword evidence="4 6" id="KW-0804">Transcription</keyword>
<dbReference type="GO" id="GO:0035267">
    <property type="term" value="C:NuA4 histone acetyltransferase complex"/>
    <property type="evidence" value="ECO:0007669"/>
    <property type="project" value="InterPro"/>
</dbReference>
<evidence type="ECO:0000256" key="7">
    <source>
        <dbReference type="SAM" id="MobiDB-lite"/>
    </source>
</evidence>
<accession>A0AAD2ED01</accession>
<feature type="region of interest" description="Disordered" evidence="7">
    <location>
        <begin position="177"/>
        <end position="241"/>
    </location>
</feature>
<dbReference type="CDD" id="cd20404">
    <property type="entry name" value="Tudor_Agenet_AtEML-like"/>
    <property type="match status" value="1"/>
</dbReference>
<feature type="compositionally biased region" description="Basic and acidic residues" evidence="7">
    <location>
        <begin position="509"/>
        <end position="523"/>
    </location>
</feature>
<dbReference type="InterPro" id="IPR024943">
    <property type="entry name" value="Enhancer_polycomb"/>
</dbReference>
<evidence type="ECO:0000256" key="2">
    <source>
        <dbReference type="ARBA" id="ARBA00008035"/>
    </source>
</evidence>
<dbReference type="GO" id="GO:0005634">
    <property type="term" value="C:nucleus"/>
    <property type="evidence" value="ECO:0007669"/>
    <property type="project" value="UniProtKB-SubCell"/>
</dbReference>
<evidence type="ECO:0000256" key="6">
    <source>
        <dbReference type="RuleBase" id="RU361124"/>
    </source>
</evidence>
<evidence type="ECO:0000256" key="1">
    <source>
        <dbReference type="ARBA" id="ARBA00004123"/>
    </source>
</evidence>
<dbReference type="PANTHER" id="PTHR14898">
    <property type="entry name" value="ENHANCER OF POLYCOMB"/>
    <property type="match status" value="1"/>
</dbReference>
<feature type="region of interest" description="Disordered" evidence="7">
    <location>
        <begin position="480"/>
        <end position="528"/>
    </location>
</feature>
<evidence type="ECO:0000256" key="3">
    <source>
        <dbReference type="ARBA" id="ARBA00023015"/>
    </source>
</evidence>
<comment type="similarity">
    <text evidence="2 6">Belongs to the enhancer of polycomb family.</text>
</comment>
<evidence type="ECO:0000313" key="9">
    <source>
        <dbReference type="EMBL" id="CAI9784828.1"/>
    </source>
</evidence>
<dbReference type="Gene3D" id="2.30.30.140">
    <property type="match status" value="1"/>
</dbReference>
<evidence type="ECO:0000256" key="4">
    <source>
        <dbReference type="ARBA" id="ARBA00023163"/>
    </source>
</evidence>
<feature type="compositionally biased region" description="Basic and acidic residues" evidence="7">
    <location>
        <begin position="39"/>
        <end position="50"/>
    </location>
</feature>
<feature type="domain" description="Tudor" evidence="8">
    <location>
        <begin position="369"/>
        <end position="427"/>
    </location>
</feature>
<dbReference type="GO" id="GO:0006357">
    <property type="term" value="P:regulation of transcription by RNA polymerase II"/>
    <property type="evidence" value="ECO:0007669"/>
    <property type="project" value="InterPro"/>
</dbReference>
<dbReference type="InterPro" id="IPR019542">
    <property type="entry name" value="Enhancer_polycomb-like_N"/>
</dbReference>
<reference evidence="9" key="1">
    <citation type="submission" date="2023-05" db="EMBL/GenBank/DDBJ databases">
        <authorList>
            <person name="Huff M."/>
        </authorList>
    </citation>
    <scope>NUCLEOTIDE SEQUENCE</scope>
</reference>
<feature type="compositionally biased region" description="Polar residues" evidence="7">
    <location>
        <begin position="1"/>
        <end position="10"/>
    </location>
</feature>
<organism evidence="9 10">
    <name type="scientific">Fraxinus pennsylvanica</name>
    <dbReference type="NCBI Taxonomy" id="56036"/>
    <lineage>
        <taxon>Eukaryota</taxon>
        <taxon>Viridiplantae</taxon>
        <taxon>Streptophyta</taxon>
        <taxon>Embryophyta</taxon>
        <taxon>Tracheophyta</taxon>
        <taxon>Spermatophyta</taxon>
        <taxon>Magnoliopsida</taxon>
        <taxon>eudicotyledons</taxon>
        <taxon>Gunneridae</taxon>
        <taxon>Pentapetalae</taxon>
        <taxon>asterids</taxon>
        <taxon>lamiids</taxon>
        <taxon>Lamiales</taxon>
        <taxon>Oleaceae</taxon>
        <taxon>Oleeae</taxon>
        <taxon>Fraxinus</taxon>
    </lineage>
</organism>
<dbReference type="InterPro" id="IPR002999">
    <property type="entry name" value="Tudor"/>
</dbReference>
<dbReference type="SMART" id="SM00333">
    <property type="entry name" value="TUDOR"/>
    <property type="match status" value="1"/>
</dbReference>
<gene>
    <name evidence="9" type="ORF">FPE_LOCUS32258</name>
</gene>
<feature type="region of interest" description="Disordered" evidence="7">
    <location>
        <begin position="1"/>
        <end position="99"/>
    </location>
</feature>
<evidence type="ECO:0000259" key="8">
    <source>
        <dbReference type="SMART" id="SM00333"/>
    </source>
</evidence>
<comment type="subcellular location">
    <subcellularLocation>
        <location evidence="1 6">Nucleus</location>
    </subcellularLocation>
</comment>
<feature type="compositionally biased region" description="Basic and acidic residues" evidence="7">
    <location>
        <begin position="185"/>
        <end position="206"/>
    </location>
</feature>
<feature type="compositionally biased region" description="Polar residues" evidence="7">
    <location>
        <begin position="20"/>
        <end position="33"/>
    </location>
</feature>
<dbReference type="Proteomes" id="UP000834106">
    <property type="component" value="Chromosome 21"/>
</dbReference>
<proteinExistence type="inferred from homology"/>
<dbReference type="Pfam" id="PF10513">
    <property type="entry name" value="EPL1"/>
    <property type="match status" value="1"/>
</dbReference>
<protein>
    <recommendedName>
        <fullName evidence="6">Enhancer of polycomb-like protein</fullName>
    </recommendedName>
</protein>
<evidence type="ECO:0000313" key="10">
    <source>
        <dbReference type="Proteomes" id="UP000834106"/>
    </source>
</evidence>
<feature type="region of interest" description="Disordered" evidence="7">
    <location>
        <begin position="1057"/>
        <end position="1104"/>
    </location>
</feature>
<dbReference type="EMBL" id="OU503056">
    <property type="protein sequence ID" value="CAI9784828.1"/>
    <property type="molecule type" value="Genomic_DNA"/>
</dbReference>
<evidence type="ECO:0000256" key="5">
    <source>
        <dbReference type="ARBA" id="ARBA00023242"/>
    </source>
</evidence>
<keyword evidence="3 6" id="KW-0805">Transcription regulation</keyword>
<keyword evidence="5 6" id="KW-0539">Nucleus</keyword>
<keyword evidence="10" id="KW-1185">Reference proteome</keyword>